<dbReference type="OrthoDB" id="9761688at2"/>
<dbReference type="InterPro" id="IPR016162">
    <property type="entry name" value="Ald_DH_N"/>
</dbReference>
<reference evidence="4 5" key="1">
    <citation type="submission" date="2018-10" db="EMBL/GenBank/DDBJ databases">
        <title>Genomic Encyclopedia of Archaeal and Bacterial Type Strains, Phase II (KMG-II): from individual species to whole genera.</title>
        <authorList>
            <person name="Goeker M."/>
        </authorList>
    </citation>
    <scope>NUCLEOTIDE SEQUENCE [LARGE SCALE GENOMIC DNA]</scope>
    <source>
        <strain evidence="4 5">DSM 25217</strain>
    </source>
</reference>
<evidence type="ECO:0000256" key="2">
    <source>
        <dbReference type="ARBA" id="ARBA00023002"/>
    </source>
</evidence>
<evidence type="ECO:0000259" key="3">
    <source>
        <dbReference type="Pfam" id="PF00171"/>
    </source>
</evidence>
<dbReference type="CDD" id="cd07148">
    <property type="entry name" value="ALDH_RL0313"/>
    <property type="match status" value="1"/>
</dbReference>
<gene>
    <name evidence="4" type="ORF">BXY39_2081</name>
</gene>
<dbReference type="InterPro" id="IPR016161">
    <property type="entry name" value="Ald_DH/histidinol_DH"/>
</dbReference>
<dbReference type="PANTHER" id="PTHR42991:SF1">
    <property type="entry name" value="ALDEHYDE DEHYDROGENASE"/>
    <property type="match status" value="1"/>
</dbReference>
<evidence type="ECO:0000313" key="5">
    <source>
        <dbReference type="Proteomes" id="UP000271227"/>
    </source>
</evidence>
<keyword evidence="2" id="KW-0560">Oxidoreductase</keyword>
<evidence type="ECO:0000313" key="4">
    <source>
        <dbReference type="EMBL" id="RMB07986.1"/>
    </source>
</evidence>
<name>A0A3M0CM15_9PROT</name>
<keyword evidence="5" id="KW-1185">Reference proteome</keyword>
<dbReference type="Gene3D" id="3.40.605.10">
    <property type="entry name" value="Aldehyde Dehydrogenase, Chain A, domain 1"/>
    <property type="match status" value="1"/>
</dbReference>
<dbReference type="Gene3D" id="3.40.309.10">
    <property type="entry name" value="Aldehyde Dehydrogenase, Chain A, domain 2"/>
    <property type="match status" value="1"/>
</dbReference>
<comment type="caution">
    <text evidence="4">The sequence shown here is derived from an EMBL/GenBank/DDBJ whole genome shotgun (WGS) entry which is preliminary data.</text>
</comment>
<dbReference type="EMBL" id="REFR01000011">
    <property type="protein sequence ID" value="RMB07986.1"/>
    <property type="molecule type" value="Genomic_DNA"/>
</dbReference>
<dbReference type="RefSeq" id="WP_121938746.1">
    <property type="nucleotide sequence ID" value="NZ_REFR01000011.1"/>
</dbReference>
<protein>
    <submittedName>
        <fullName evidence="4">Acyl-CoA reductase-like NAD-dependent aldehyde dehydrogenase</fullName>
    </submittedName>
</protein>
<dbReference type="GO" id="GO:0008911">
    <property type="term" value="F:lactaldehyde dehydrogenase (NAD+) activity"/>
    <property type="evidence" value="ECO:0007669"/>
    <property type="project" value="TreeGrafter"/>
</dbReference>
<dbReference type="Pfam" id="PF00171">
    <property type="entry name" value="Aldedh"/>
    <property type="match status" value="1"/>
</dbReference>
<organism evidence="4 5">
    <name type="scientific">Eilatimonas milleporae</name>
    <dbReference type="NCBI Taxonomy" id="911205"/>
    <lineage>
        <taxon>Bacteria</taxon>
        <taxon>Pseudomonadati</taxon>
        <taxon>Pseudomonadota</taxon>
        <taxon>Alphaproteobacteria</taxon>
        <taxon>Kordiimonadales</taxon>
        <taxon>Kordiimonadaceae</taxon>
        <taxon>Eilatimonas</taxon>
    </lineage>
</organism>
<dbReference type="Proteomes" id="UP000271227">
    <property type="component" value="Unassembled WGS sequence"/>
</dbReference>
<accession>A0A3M0CM15</accession>
<proteinExistence type="inferred from homology"/>
<comment type="similarity">
    <text evidence="1">Belongs to the aldehyde dehydrogenase family.</text>
</comment>
<feature type="domain" description="Aldehyde dehydrogenase" evidence="3">
    <location>
        <begin position="5"/>
        <end position="455"/>
    </location>
</feature>
<dbReference type="InParanoid" id="A0A3M0CM15"/>
<sequence>MDQWTVVNPYSQREIGTVPLSGWDVADAWFDTAVTLHSQRKNRLPAHERIRVLEKTAGLMEDRFAQLADLIANEGGKPLIDARVEVARAIDGVRLAVKELLHPGGRDIPMDLTPAGAGRTAFIQREPIGPVVAISAFNHPLNLIVHQVAPAVAVGCPVIVKPAGDTPLSALAFVNMLHEAGLSEDWCRFIACGQEVAEKLVTDPRAAFFSFIGSARVGWMLRSKLAPGTRCALEHGGAAPVVVEDTADVAAMIPLLLKGGFYHAGQVCVSVQRVFAPKAMARDIAERLAEGAVKLTVGDAVEETTEVGPLIRPQEVTRVADWVDEARGGGAEILTGGEKLGETAYAPTVLLDPPAEARISREEIFGPAICVYGTDGLDESIARANGLDVAFQSAVFTNRLDVAMRCIEDLDASAVMVNDHTAFRVDWMPFAGRRKSGHGTGGIGYTMHDMTQDKMAVIRL</sequence>
<evidence type="ECO:0000256" key="1">
    <source>
        <dbReference type="ARBA" id="ARBA00009986"/>
    </source>
</evidence>
<dbReference type="PANTHER" id="PTHR42991">
    <property type="entry name" value="ALDEHYDE DEHYDROGENASE"/>
    <property type="match status" value="1"/>
</dbReference>
<dbReference type="SUPFAM" id="SSF53720">
    <property type="entry name" value="ALDH-like"/>
    <property type="match status" value="1"/>
</dbReference>
<dbReference type="AlphaFoldDB" id="A0A3M0CM15"/>
<dbReference type="InterPro" id="IPR016163">
    <property type="entry name" value="Ald_DH_C"/>
</dbReference>
<dbReference type="InterPro" id="IPR051020">
    <property type="entry name" value="ALDH-related_metabolic_enz"/>
</dbReference>
<dbReference type="InterPro" id="IPR015590">
    <property type="entry name" value="Aldehyde_DH_dom"/>
</dbReference>